<evidence type="ECO:0000313" key="1">
    <source>
        <dbReference type="EMBL" id="AGF98544.1"/>
    </source>
</evidence>
<name>M1QNF1_METMZ</name>
<gene>
    <name evidence="1" type="ORF">MmTuc01_3290</name>
</gene>
<proteinExistence type="predicted"/>
<dbReference type="AlphaFoldDB" id="M1QNF1"/>
<sequence>MLRGADENKTIIREIEKKEIAGILEEINWKNLSDKNYWTKLS</sequence>
<protein>
    <submittedName>
        <fullName evidence="1">Uncharacterized protein</fullName>
    </submittedName>
</protein>
<dbReference type="HOGENOM" id="CLU_3245374_0_0_2"/>
<accession>M1QNF1</accession>
<reference evidence="1 2" key="1">
    <citation type="journal article" date="2013" name="Genome Announc.">
        <title>Complete Genome of a Methanosarcina mazei Strain Isolated from Sediment Samples from an Amazonian Flooded Area.</title>
        <authorList>
            <person name="Assis das Gracas D."/>
            <person name="Thiago Juca Ramos R."/>
            <person name="Vieira Araujo A.C."/>
            <person name="Zahlouth R."/>
            <person name="Ribeiro Carneiro A."/>
            <person name="Souza Lopes T."/>
            <person name="Azevedo Barauna R."/>
            <person name="Azevedo V."/>
            <person name="Cruz Schneider M.P."/>
            <person name="Pellizari V.H."/>
            <person name="Silva A."/>
        </authorList>
    </citation>
    <scope>NUCLEOTIDE SEQUENCE [LARGE SCALE GENOMIC DNA]</scope>
    <source>
        <strain evidence="1 2">Tuc01</strain>
    </source>
</reference>
<dbReference type="Proteomes" id="UP000011718">
    <property type="component" value="Chromosome"/>
</dbReference>
<dbReference type="KEGG" id="mmaz:MmTuc01_3290"/>
<organism evidence="1 2">
    <name type="scientific">Methanosarcina mazei Tuc01</name>
    <dbReference type="NCBI Taxonomy" id="1236903"/>
    <lineage>
        <taxon>Archaea</taxon>
        <taxon>Methanobacteriati</taxon>
        <taxon>Methanobacteriota</taxon>
        <taxon>Stenosarchaea group</taxon>
        <taxon>Methanomicrobia</taxon>
        <taxon>Methanosarcinales</taxon>
        <taxon>Methanosarcinaceae</taxon>
        <taxon>Methanosarcina</taxon>
    </lineage>
</organism>
<dbReference type="EMBL" id="CP004144">
    <property type="protein sequence ID" value="AGF98544.1"/>
    <property type="molecule type" value="Genomic_DNA"/>
</dbReference>
<dbReference type="BioCyc" id="MMAZ1236903:G139K-3133-MONOMER"/>
<evidence type="ECO:0000313" key="2">
    <source>
        <dbReference type="Proteomes" id="UP000011718"/>
    </source>
</evidence>